<evidence type="ECO:0000259" key="1">
    <source>
        <dbReference type="Pfam" id="PF13936"/>
    </source>
</evidence>
<dbReference type="Pfam" id="PF13936">
    <property type="entry name" value="HTH_38"/>
    <property type="match status" value="1"/>
</dbReference>
<gene>
    <name evidence="2" type="ORF">HHU12_30005</name>
</gene>
<evidence type="ECO:0000313" key="3">
    <source>
        <dbReference type="Proteomes" id="UP000576082"/>
    </source>
</evidence>
<reference evidence="2 3" key="1">
    <citation type="submission" date="2020-04" db="EMBL/GenBank/DDBJ databases">
        <title>Flammeovirga sp. SR4, a novel species isolated from seawater.</title>
        <authorList>
            <person name="Wang X."/>
        </authorList>
    </citation>
    <scope>NUCLEOTIDE SEQUENCE [LARGE SCALE GENOMIC DNA]</scope>
    <source>
        <strain evidence="2 3">ATCC 23126</strain>
    </source>
</reference>
<accession>A0A7X9S147</accession>
<dbReference type="Proteomes" id="UP000576082">
    <property type="component" value="Unassembled WGS sequence"/>
</dbReference>
<organism evidence="2 3">
    <name type="scientific">Flammeovirga aprica JL-4</name>
    <dbReference type="NCBI Taxonomy" id="694437"/>
    <lineage>
        <taxon>Bacteria</taxon>
        <taxon>Pseudomonadati</taxon>
        <taxon>Bacteroidota</taxon>
        <taxon>Cytophagia</taxon>
        <taxon>Cytophagales</taxon>
        <taxon>Flammeovirgaceae</taxon>
        <taxon>Flammeovirga</taxon>
    </lineage>
</organism>
<evidence type="ECO:0000313" key="2">
    <source>
        <dbReference type="EMBL" id="NME72232.1"/>
    </source>
</evidence>
<protein>
    <submittedName>
        <fullName evidence="2">Helix-turn-helix domain-containing protein</fullName>
    </submittedName>
</protein>
<dbReference type="EMBL" id="JABANE010000144">
    <property type="protein sequence ID" value="NME72232.1"/>
    <property type="molecule type" value="Genomic_DNA"/>
</dbReference>
<dbReference type="RefSeq" id="WP_169660425.1">
    <property type="nucleotide sequence ID" value="NZ_JABANE010000144.1"/>
</dbReference>
<dbReference type="InterPro" id="IPR025246">
    <property type="entry name" value="IS30-like_HTH"/>
</dbReference>
<keyword evidence="3" id="KW-1185">Reference proteome</keyword>
<feature type="domain" description="Transposase IS30-like HTH" evidence="1">
    <location>
        <begin position="3"/>
        <end position="43"/>
    </location>
</feature>
<comment type="caution">
    <text evidence="2">The sequence shown here is derived from an EMBL/GenBank/DDBJ whole genome shotgun (WGS) entry which is preliminary data.</text>
</comment>
<name>A0A7X9S147_9BACT</name>
<dbReference type="AlphaFoldDB" id="A0A7X9S147"/>
<sequence length="176" mass="21365">MNLTIQDREYIEFTFNILKFSRRKIAKKLCVAHSTVCRELKRNSIGGEKYKAHYAHHLALARKKLIGGRNKKKSIFKKYKRKRPYRLYANRCQICWASDMPDVYSFYRKHKSYRKRLKIKRYQKRLHLKKIFHFRNDLFLFMLLKLHIILQKVSKVETSTAFHSKRPQNQCIQQSA</sequence>
<proteinExistence type="predicted"/>